<dbReference type="InterPro" id="IPR050249">
    <property type="entry name" value="Pseudomonas-type_ThrB"/>
</dbReference>
<proteinExistence type="predicted"/>
<accession>A0A926EEN3</accession>
<dbReference type="SUPFAM" id="SSF56112">
    <property type="entry name" value="Protein kinase-like (PK-like)"/>
    <property type="match status" value="1"/>
</dbReference>
<feature type="domain" description="Nucleotidyl transferase" evidence="1">
    <location>
        <begin position="7"/>
        <end position="165"/>
    </location>
</feature>
<dbReference type="RefSeq" id="WP_283246155.1">
    <property type="nucleotide sequence ID" value="NZ_JACRSY010000006.1"/>
</dbReference>
<dbReference type="Pfam" id="PF01636">
    <property type="entry name" value="APH"/>
    <property type="match status" value="1"/>
</dbReference>
<dbReference type="InterPro" id="IPR002575">
    <property type="entry name" value="Aminoglycoside_PTrfase"/>
</dbReference>
<dbReference type="InterPro" id="IPR005835">
    <property type="entry name" value="NTP_transferase_dom"/>
</dbReference>
<evidence type="ECO:0000313" key="3">
    <source>
        <dbReference type="EMBL" id="MBC8578908.1"/>
    </source>
</evidence>
<dbReference type="InterPro" id="IPR011009">
    <property type="entry name" value="Kinase-like_dom_sf"/>
</dbReference>
<reference evidence="3" key="1">
    <citation type="submission" date="2020-08" db="EMBL/GenBank/DDBJ databases">
        <title>Genome public.</title>
        <authorList>
            <person name="Liu C."/>
            <person name="Sun Q."/>
        </authorList>
    </citation>
    <scope>NUCLEOTIDE SEQUENCE</scope>
    <source>
        <strain evidence="3">NSJ-12</strain>
    </source>
</reference>
<dbReference type="PANTHER" id="PTHR21064">
    <property type="entry name" value="AMINOGLYCOSIDE PHOSPHOTRANSFERASE DOMAIN-CONTAINING PROTEIN-RELATED"/>
    <property type="match status" value="1"/>
</dbReference>
<dbReference type="Proteomes" id="UP000655830">
    <property type="component" value="Unassembled WGS sequence"/>
</dbReference>
<evidence type="ECO:0000259" key="1">
    <source>
        <dbReference type="Pfam" id="PF00483"/>
    </source>
</evidence>
<dbReference type="Gene3D" id="3.90.550.10">
    <property type="entry name" value="Spore Coat Polysaccharide Biosynthesis Protein SpsA, Chain A"/>
    <property type="match status" value="1"/>
</dbReference>
<dbReference type="PANTHER" id="PTHR21064:SF5">
    <property type="entry name" value="SLR1880 PROTEIN"/>
    <property type="match status" value="1"/>
</dbReference>
<dbReference type="InterPro" id="IPR029044">
    <property type="entry name" value="Nucleotide-diphossugar_trans"/>
</dbReference>
<comment type="caution">
    <text evidence="3">The sequence shown here is derived from an EMBL/GenBank/DDBJ whole genome shotgun (WGS) entry which is preliminary data.</text>
</comment>
<evidence type="ECO:0000259" key="2">
    <source>
        <dbReference type="Pfam" id="PF01636"/>
    </source>
</evidence>
<evidence type="ECO:0000313" key="4">
    <source>
        <dbReference type="Proteomes" id="UP000655830"/>
    </source>
</evidence>
<dbReference type="Gene3D" id="3.90.1200.10">
    <property type="match status" value="1"/>
</dbReference>
<protein>
    <submittedName>
        <fullName evidence="3">Phosphotransferase</fullName>
    </submittedName>
</protein>
<gene>
    <name evidence="3" type="ORF">H8718_05095</name>
</gene>
<organism evidence="3 4">
    <name type="scientific">Zhenhengia yiwuensis</name>
    <dbReference type="NCBI Taxonomy" id="2763666"/>
    <lineage>
        <taxon>Bacteria</taxon>
        <taxon>Bacillati</taxon>
        <taxon>Bacillota</taxon>
        <taxon>Clostridia</taxon>
        <taxon>Lachnospirales</taxon>
        <taxon>Lachnospiraceae</taxon>
        <taxon>Zhenhengia</taxon>
    </lineage>
</organism>
<feature type="domain" description="Aminoglycoside phosphotransferase" evidence="2">
    <location>
        <begin position="322"/>
        <end position="567"/>
    </location>
</feature>
<sequence>MSEPILVIMAAGMGSRYGGLKQIDPVGSHGELIIDYSIYDALRAGFKKVVFIIKKADELAFKESIGNRIAEVVDVEYAFQELDKLPNGYKVPEDRVKPWGTAHAILCAKELINEPFAVINADDYYGPSAFKAIYTFLKSNPADEAYHYAMVGYTLSNTLTENGHVARGVCSVKDNMLCSITERTHIAKHEGITQFLEEDTWTPISDDSIVSMNLWGFMPSFLDEIEKGFTSFLDQALIANPLKGEYFLPSVVDGLIHEGKAKATVLHSTDRWYGVTYKEDKPVVVEAIKNFQEQGLYPENIWTLPYLTLANHFKFEGDILTVNPTGNGHINDTLLVTTDAGKKYILQRLNQSIFKEPKNIMENIENVLSHLKAKLEGMPNVDLERELLTLVYTDSGDCYYIDKTGDFWRSYLYIDHTISYDIVPNTEVYRSCAKKFGEFQKLLSDFDASILHEAIPNFHNTPVRFETFLKTLEADPVGRAASVKEEIDFLLARKEDMHALTDKLEAGILPLRVTHNDTKINNVLVDADSKEALCVIDLDTIMPGLAAYDFGDCIRSGATSGAEDEPDLTKVNFVTELFESFAEGFIGAVGQNFDEEEIMSLLMGAKLMTLECGMRFLTDHLDGDNYFKIHRENHNLDRARTQFKLVQDMENQWDELTAIIKKFIVK</sequence>
<name>A0A926EEN3_9FIRM</name>
<keyword evidence="4" id="KW-1185">Reference proteome</keyword>
<dbReference type="SUPFAM" id="SSF53448">
    <property type="entry name" value="Nucleotide-diphospho-sugar transferases"/>
    <property type="match status" value="1"/>
</dbReference>
<dbReference type="EMBL" id="JACRSY010000006">
    <property type="protein sequence ID" value="MBC8578908.1"/>
    <property type="molecule type" value="Genomic_DNA"/>
</dbReference>
<dbReference type="AlphaFoldDB" id="A0A926EEN3"/>
<dbReference type="Pfam" id="PF00483">
    <property type="entry name" value="NTP_transferase"/>
    <property type="match status" value="1"/>
</dbReference>